<reference evidence="2 4" key="2">
    <citation type="journal article" date="2013" name="Nature">
        <title>Insights into bilaterian evolution from three spiralian genomes.</title>
        <authorList>
            <person name="Simakov O."/>
            <person name="Marletaz F."/>
            <person name="Cho S.J."/>
            <person name="Edsinger-Gonzales E."/>
            <person name="Havlak P."/>
            <person name="Hellsten U."/>
            <person name="Kuo D.H."/>
            <person name="Larsson T."/>
            <person name="Lv J."/>
            <person name="Arendt D."/>
            <person name="Savage R."/>
            <person name="Osoegawa K."/>
            <person name="de Jong P."/>
            <person name="Grimwood J."/>
            <person name="Chapman J.A."/>
            <person name="Shapiro H."/>
            <person name="Aerts A."/>
            <person name="Otillar R.P."/>
            <person name="Terry A.Y."/>
            <person name="Boore J.L."/>
            <person name="Grigoriev I.V."/>
            <person name="Lindberg D.R."/>
            <person name="Seaver E.C."/>
            <person name="Weisblat D.A."/>
            <person name="Putnam N.H."/>
            <person name="Rokhsar D.S."/>
        </authorList>
    </citation>
    <scope>NUCLEOTIDE SEQUENCE</scope>
    <source>
        <strain evidence="2 4">I ESC-2004</strain>
    </source>
</reference>
<proteinExistence type="predicted"/>
<dbReference type="EnsemblMetazoa" id="CapteT211634">
    <property type="protein sequence ID" value="CapteP211634"/>
    <property type="gene ID" value="CapteG211634"/>
</dbReference>
<keyword evidence="4" id="KW-1185">Reference proteome</keyword>
<gene>
    <name evidence="2" type="ORF">CAPTEDRAFT_211634</name>
</gene>
<dbReference type="InterPro" id="IPR001315">
    <property type="entry name" value="CARD"/>
</dbReference>
<sequence length="240" mass="27200">MEQQMDESHRDLLRRNLVALTTDLDPRDVYVSLIEMGVLTMDDRENIRAMSLTRKEEAEELISVIQRKGPTAFEAFMVALQHPYHHLYDLLSRGHREIILQRQQNAVGLDVQADVNRAELKSQIENEILKICLISLRNVCRAAEATEYCAEAIGNILAELGRYGRRILGITVGSVVFCVECPSVEALDDLWELCQSGKLARMFQNAFVTDSFLQRHKVKSAEETCLGETNTSRCCSVNRA</sequence>
<dbReference type="OrthoDB" id="6162777at2759"/>
<evidence type="ECO:0000259" key="1">
    <source>
        <dbReference type="PROSITE" id="PS50209"/>
    </source>
</evidence>
<evidence type="ECO:0000313" key="2">
    <source>
        <dbReference type="EMBL" id="ELT91616.1"/>
    </source>
</evidence>
<dbReference type="SMART" id="SM00114">
    <property type="entry name" value="CARD"/>
    <property type="match status" value="1"/>
</dbReference>
<dbReference type="InterPro" id="IPR049341">
    <property type="entry name" value="TRADD-like_N"/>
</dbReference>
<dbReference type="Gene3D" id="1.10.533.10">
    <property type="entry name" value="Death Domain, Fas"/>
    <property type="match status" value="1"/>
</dbReference>
<dbReference type="CDD" id="cd01671">
    <property type="entry name" value="CARD"/>
    <property type="match status" value="1"/>
</dbReference>
<accession>R7TJ91</accession>
<name>R7TJ91_CAPTE</name>
<feature type="domain" description="CARD" evidence="1">
    <location>
        <begin position="5"/>
        <end position="95"/>
    </location>
</feature>
<dbReference type="PROSITE" id="PS50209">
    <property type="entry name" value="CARD"/>
    <property type="match status" value="1"/>
</dbReference>
<dbReference type="InterPro" id="IPR037939">
    <property type="entry name" value="CRADD"/>
</dbReference>
<dbReference type="InterPro" id="IPR011029">
    <property type="entry name" value="DEATH-like_dom_sf"/>
</dbReference>
<dbReference type="PANTHER" id="PTHR15034:SF5">
    <property type="entry name" value="DEATH DOMAIN-CONTAINING PROTEIN CRADD"/>
    <property type="match status" value="1"/>
</dbReference>
<dbReference type="EMBL" id="AMQN01013694">
    <property type="status" value="NOT_ANNOTATED_CDS"/>
    <property type="molecule type" value="Genomic_DNA"/>
</dbReference>
<dbReference type="GO" id="GO:0002020">
    <property type="term" value="F:protease binding"/>
    <property type="evidence" value="ECO:0007669"/>
    <property type="project" value="InterPro"/>
</dbReference>
<reference evidence="4" key="1">
    <citation type="submission" date="2012-12" db="EMBL/GenBank/DDBJ databases">
        <authorList>
            <person name="Hellsten U."/>
            <person name="Grimwood J."/>
            <person name="Chapman J.A."/>
            <person name="Shapiro H."/>
            <person name="Aerts A."/>
            <person name="Otillar R.P."/>
            <person name="Terry A.Y."/>
            <person name="Boore J.L."/>
            <person name="Simakov O."/>
            <person name="Marletaz F."/>
            <person name="Cho S.-J."/>
            <person name="Edsinger-Gonzales E."/>
            <person name="Havlak P."/>
            <person name="Kuo D.-H."/>
            <person name="Larsson T."/>
            <person name="Lv J."/>
            <person name="Arendt D."/>
            <person name="Savage R."/>
            <person name="Osoegawa K."/>
            <person name="de Jong P."/>
            <person name="Lindberg D.R."/>
            <person name="Seaver E.C."/>
            <person name="Weisblat D.A."/>
            <person name="Putnam N.H."/>
            <person name="Grigoriev I.V."/>
            <person name="Rokhsar D.S."/>
        </authorList>
    </citation>
    <scope>NUCLEOTIDE SEQUENCE</scope>
    <source>
        <strain evidence="4">I ESC-2004</strain>
    </source>
</reference>
<dbReference type="SUPFAM" id="SSF47986">
    <property type="entry name" value="DEATH domain"/>
    <property type="match status" value="1"/>
</dbReference>
<evidence type="ECO:0000313" key="4">
    <source>
        <dbReference type="Proteomes" id="UP000014760"/>
    </source>
</evidence>
<dbReference type="Pfam" id="PF20694">
    <property type="entry name" value="TRADD-like_N"/>
    <property type="match status" value="1"/>
</dbReference>
<dbReference type="GO" id="GO:0070513">
    <property type="term" value="F:death domain binding"/>
    <property type="evidence" value="ECO:0007669"/>
    <property type="project" value="InterPro"/>
</dbReference>
<dbReference type="EMBL" id="KB310405">
    <property type="protein sequence ID" value="ELT91616.1"/>
    <property type="molecule type" value="Genomic_DNA"/>
</dbReference>
<organism evidence="2">
    <name type="scientific">Capitella teleta</name>
    <name type="common">Polychaete worm</name>
    <dbReference type="NCBI Taxonomy" id="283909"/>
    <lineage>
        <taxon>Eukaryota</taxon>
        <taxon>Metazoa</taxon>
        <taxon>Spiralia</taxon>
        <taxon>Lophotrochozoa</taxon>
        <taxon>Annelida</taxon>
        <taxon>Polychaeta</taxon>
        <taxon>Sedentaria</taxon>
        <taxon>Scolecida</taxon>
        <taxon>Capitellidae</taxon>
        <taxon>Capitella</taxon>
    </lineage>
</organism>
<evidence type="ECO:0000313" key="3">
    <source>
        <dbReference type="EnsemblMetazoa" id="CapteP211634"/>
    </source>
</evidence>
<dbReference type="GO" id="GO:0042981">
    <property type="term" value="P:regulation of apoptotic process"/>
    <property type="evidence" value="ECO:0007669"/>
    <property type="project" value="InterPro"/>
</dbReference>
<dbReference type="AlphaFoldDB" id="R7TJ91"/>
<protein>
    <recommendedName>
        <fullName evidence="1">CARD domain-containing protein</fullName>
    </recommendedName>
</protein>
<dbReference type="Pfam" id="PF00619">
    <property type="entry name" value="CARD"/>
    <property type="match status" value="1"/>
</dbReference>
<dbReference type="Proteomes" id="UP000014760">
    <property type="component" value="Unassembled WGS sequence"/>
</dbReference>
<dbReference type="PANTHER" id="PTHR15034">
    <property type="entry name" value="DEATH DOMAIN-CONTAINING PROTEIN CRADD"/>
    <property type="match status" value="1"/>
</dbReference>
<reference evidence="3" key="3">
    <citation type="submission" date="2015-06" db="UniProtKB">
        <authorList>
            <consortium name="EnsemblMetazoa"/>
        </authorList>
    </citation>
    <scope>IDENTIFICATION</scope>
</reference>
<dbReference type="HOGENOM" id="CLU_081084_0_0_1"/>